<evidence type="ECO:0000313" key="1">
    <source>
        <dbReference type="EMBL" id="NVZ09853.1"/>
    </source>
</evidence>
<dbReference type="Proteomes" id="UP000592294">
    <property type="component" value="Unassembled WGS sequence"/>
</dbReference>
<accession>A0A850RLM4</accession>
<dbReference type="EMBL" id="JABZEO010000006">
    <property type="protein sequence ID" value="NVZ09853.1"/>
    <property type="molecule type" value="Genomic_DNA"/>
</dbReference>
<comment type="caution">
    <text evidence="1">The sequence shown here is derived from an EMBL/GenBank/DDBJ whole genome shotgun (WGS) entry which is preliminary data.</text>
</comment>
<sequence length="88" mass="10289">MPTISMFYGVIIRMYFALNEHPPPHFHVYYAEFKALVDIRTCEIVEGNLPKKQAKLVLAWAELHQDELMANWSLVMNGEEPFKIQPLQ</sequence>
<dbReference type="Pfam" id="PF13711">
    <property type="entry name" value="DUF4160"/>
    <property type="match status" value="1"/>
</dbReference>
<dbReference type="RefSeq" id="WP_176976594.1">
    <property type="nucleotide sequence ID" value="NZ_JABZEO010000006.1"/>
</dbReference>
<gene>
    <name evidence="1" type="ORF">HW932_11330</name>
</gene>
<keyword evidence="2" id="KW-1185">Reference proteome</keyword>
<reference evidence="1 2" key="1">
    <citation type="submission" date="2020-06" db="EMBL/GenBank/DDBJ databases">
        <title>Whole-genome sequence of Allochromatium humboldtianum DSM 21881, type strain.</title>
        <authorList>
            <person name="Kyndt J.A."/>
            <person name="Meyer T.E."/>
        </authorList>
    </citation>
    <scope>NUCLEOTIDE SEQUENCE [LARGE SCALE GENOMIC DNA]</scope>
    <source>
        <strain evidence="1 2">DSM 21881</strain>
    </source>
</reference>
<organism evidence="1 2">
    <name type="scientific">Allochromatium humboldtianum</name>
    <dbReference type="NCBI Taxonomy" id="504901"/>
    <lineage>
        <taxon>Bacteria</taxon>
        <taxon>Pseudomonadati</taxon>
        <taxon>Pseudomonadota</taxon>
        <taxon>Gammaproteobacteria</taxon>
        <taxon>Chromatiales</taxon>
        <taxon>Chromatiaceae</taxon>
        <taxon>Allochromatium</taxon>
    </lineage>
</organism>
<evidence type="ECO:0000313" key="2">
    <source>
        <dbReference type="Proteomes" id="UP000592294"/>
    </source>
</evidence>
<name>A0A850RLM4_9GAMM</name>
<dbReference type="InterPro" id="IPR025427">
    <property type="entry name" value="DUF4160"/>
</dbReference>
<protein>
    <submittedName>
        <fullName evidence="1">DUF4160 domain-containing protein</fullName>
    </submittedName>
</protein>
<proteinExistence type="predicted"/>
<dbReference type="AlphaFoldDB" id="A0A850RLM4"/>